<comment type="caution">
    <text evidence="3">The sequence shown here is derived from an EMBL/GenBank/DDBJ whole genome shotgun (WGS) entry which is preliminary data.</text>
</comment>
<dbReference type="SMART" id="SM00476">
    <property type="entry name" value="DNaseIc"/>
    <property type="match status" value="1"/>
</dbReference>
<dbReference type="AlphaFoldDB" id="A0A0J1BFF5"/>
<dbReference type="SUPFAM" id="SSF56219">
    <property type="entry name" value="DNase I-like"/>
    <property type="match status" value="1"/>
</dbReference>
<evidence type="ECO:0000256" key="2">
    <source>
        <dbReference type="ARBA" id="ARBA00022801"/>
    </source>
</evidence>
<keyword evidence="4" id="KW-1185">Reference proteome</keyword>
<dbReference type="PRINTS" id="PR00130">
    <property type="entry name" value="DNASEI"/>
</dbReference>
<reference evidence="3" key="1">
    <citation type="submission" date="2015-05" db="EMBL/GenBank/DDBJ databases">
        <title>Permanent draft genome of Rhodopirellula islandicus K833.</title>
        <authorList>
            <person name="Kizina J."/>
            <person name="Richter M."/>
            <person name="Glockner F.O."/>
            <person name="Harder J."/>
        </authorList>
    </citation>
    <scope>NUCLEOTIDE SEQUENCE [LARGE SCALE GENOMIC DNA]</scope>
    <source>
        <strain evidence="3">K833</strain>
    </source>
</reference>
<dbReference type="Gene3D" id="3.60.10.10">
    <property type="entry name" value="Endonuclease/exonuclease/phosphatase"/>
    <property type="match status" value="1"/>
</dbReference>
<keyword evidence="1" id="KW-0540">Nuclease</keyword>
<evidence type="ECO:0000256" key="1">
    <source>
        <dbReference type="ARBA" id="ARBA00022722"/>
    </source>
</evidence>
<dbReference type="PANTHER" id="PTHR11371">
    <property type="entry name" value="DEOXYRIBONUCLEASE"/>
    <property type="match status" value="1"/>
</dbReference>
<accession>A0A0J1BFF5</accession>
<protein>
    <submittedName>
        <fullName evidence="3">Deoxyribonuclease I (DNase I)</fullName>
        <ecNumber evidence="3">3.1.21.1</ecNumber>
    </submittedName>
</protein>
<dbReference type="PANTHER" id="PTHR11371:SF31">
    <property type="entry name" value="EXTRACELLULAR NUCLEASE"/>
    <property type="match status" value="1"/>
</dbReference>
<dbReference type="STRING" id="595434.RISK_002686"/>
<name>A0A0J1BFF5_RHOIS</name>
<dbReference type="EMBL" id="LECT01000020">
    <property type="protein sequence ID" value="KLU05323.1"/>
    <property type="molecule type" value="Genomic_DNA"/>
</dbReference>
<dbReference type="InterPro" id="IPR036691">
    <property type="entry name" value="Endo/exonu/phosph_ase_sf"/>
</dbReference>
<dbReference type="GO" id="GO:0006308">
    <property type="term" value="P:DNA catabolic process"/>
    <property type="evidence" value="ECO:0007669"/>
    <property type="project" value="InterPro"/>
</dbReference>
<evidence type="ECO:0000313" key="3">
    <source>
        <dbReference type="EMBL" id="KLU05323.1"/>
    </source>
</evidence>
<dbReference type="EC" id="3.1.21.1" evidence="3"/>
<dbReference type="PATRIC" id="fig|595434.4.peg.2557"/>
<proteinExistence type="predicted"/>
<gene>
    <name evidence="3" type="ORF">RISK_002686</name>
</gene>
<organism evidence="3 4">
    <name type="scientific">Rhodopirellula islandica</name>
    <dbReference type="NCBI Taxonomy" id="595434"/>
    <lineage>
        <taxon>Bacteria</taxon>
        <taxon>Pseudomonadati</taxon>
        <taxon>Planctomycetota</taxon>
        <taxon>Planctomycetia</taxon>
        <taxon>Pirellulales</taxon>
        <taxon>Pirellulaceae</taxon>
        <taxon>Rhodopirellula</taxon>
    </lineage>
</organism>
<dbReference type="InterPro" id="IPR016202">
    <property type="entry name" value="DNase_I"/>
</dbReference>
<dbReference type="OrthoDB" id="5500612at2"/>
<sequence length="457" mass="49916">MSVHFLDCNDAGADSTRWWRVDLICHAQKTLVAPKPAPIVPEAVMSDPTEKGHPIQMALIVVLLIGGGWYFFQHYNIDGLDGVAIKPKAEFAWEKLDDPFTFTSSTEAGGSLNWPVDESGNPIEADPVIYSPSDMLRSGPSTKQSVWGTPVEGTNGAAPAEQISAKRPPQYRNLRIASWSLDGFGPTKLASNICRKNLIRVVRQFDLISLQQVSSIHQDLVPRMVDAINENSLGSGGPVFDYVLGGPTGPSDRGEQMVILFRPDRIRVDRTQTYTVADPDQQMLYDPLVAWFRAAQPSAARAWTFTVANVRIDLGRAPSEVALLGQLFDSIRDDGRGEDDILMMGLFQADDAYLLPTIAGQTVRAAVSSTPTDIFGRHQTENIVFDFQSTAEAIGRGGVYDFLRVYNLSLSEAQTVSSYLPVYAEFSPLEGSPIANQATLDQAVVQQASLPSGKAIR</sequence>
<dbReference type="Proteomes" id="UP000036367">
    <property type="component" value="Unassembled WGS sequence"/>
</dbReference>
<dbReference type="GO" id="GO:0004530">
    <property type="term" value="F:deoxyribonuclease I activity"/>
    <property type="evidence" value="ECO:0007669"/>
    <property type="project" value="UniProtKB-EC"/>
</dbReference>
<evidence type="ECO:0000313" key="4">
    <source>
        <dbReference type="Proteomes" id="UP000036367"/>
    </source>
</evidence>
<keyword evidence="2 3" id="KW-0378">Hydrolase</keyword>